<evidence type="ECO:0000313" key="1">
    <source>
        <dbReference type="EMBL" id="NNF05950.1"/>
    </source>
</evidence>
<dbReference type="Proteomes" id="UP000547674">
    <property type="component" value="Unassembled WGS sequence"/>
</dbReference>
<comment type="caution">
    <text evidence="1">The sequence shown here is derived from an EMBL/GenBank/DDBJ whole genome shotgun (WGS) entry which is preliminary data.</text>
</comment>
<feature type="non-terminal residue" evidence="1">
    <location>
        <position position="67"/>
    </location>
</feature>
<dbReference type="EMBL" id="JABDJR010000158">
    <property type="protein sequence ID" value="NNF05950.1"/>
    <property type="molecule type" value="Genomic_DNA"/>
</dbReference>
<dbReference type="AlphaFoldDB" id="A0A7Y2E775"/>
<accession>A0A7Y2E775</accession>
<organism evidence="1 2">
    <name type="scientific">Eiseniibacteriota bacterium</name>
    <dbReference type="NCBI Taxonomy" id="2212470"/>
    <lineage>
        <taxon>Bacteria</taxon>
        <taxon>Candidatus Eiseniibacteriota</taxon>
    </lineage>
</organism>
<sequence length="67" mass="7218">MKHIIAGVLVGWLLAGPGALLQPELAHAQTDGISYTFSPSYNLLQWSDELGIEDTELFGGRLGMNFG</sequence>
<name>A0A7Y2E775_UNCEI</name>
<protein>
    <submittedName>
        <fullName evidence="1">Uncharacterized protein</fullName>
    </submittedName>
</protein>
<proteinExistence type="predicted"/>
<gene>
    <name evidence="1" type="ORF">HKN21_04255</name>
</gene>
<reference evidence="1 2" key="1">
    <citation type="submission" date="2020-03" db="EMBL/GenBank/DDBJ databases">
        <title>Metabolic flexibility allows generalist bacteria to become dominant in a frequently disturbed ecosystem.</title>
        <authorList>
            <person name="Chen Y.-J."/>
            <person name="Leung P.M."/>
            <person name="Bay S.K."/>
            <person name="Hugenholtz P."/>
            <person name="Kessler A.J."/>
            <person name="Shelley G."/>
            <person name="Waite D.W."/>
            <person name="Cook P.L."/>
            <person name="Greening C."/>
        </authorList>
    </citation>
    <scope>NUCLEOTIDE SEQUENCE [LARGE SCALE GENOMIC DNA]</scope>
    <source>
        <strain evidence="1">SS_bin_28</strain>
    </source>
</reference>
<evidence type="ECO:0000313" key="2">
    <source>
        <dbReference type="Proteomes" id="UP000547674"/>
    </source>
</evidence>